<gene>
    <name evidence="9" type="ORF">CVLEPA_LOCUS3751</name>
</gene>
<feature type="transmembrane region" description="Helical" evidence="6">
    <location>
        <begin position="240"/>
        <end position="260"/>
    </location>
</feature>
<keyword evidence="2 6" id="KW-0812">Transmembrane</keyword>
<feature type="domain" description="GOST seven transmembrane" evidence="8">
    <location>
        <begin position="238"/>
        <end position="311"/>
    </location>
</feature>
<dbReference type="EMBL" id="CAWYQH010000002">
    <property type="protein sequence ID" value="CAK8674030.1"/>
    <property type="molecule type" value="Genomic_DNA"/>
</dbReference>
<evidence type="ECO:0000256" key="5">
    <source>
        <dbReference type="ARBA" id="ARBA00023136"/>
    </source>
</evidence>
<feature type="chain" id="PRO_5045197899" description="GOST seven transmembrane domain-containing protein" evidence="7">
    <location>
        <begin position="21"/>
        <end position="312"/>
    </location>
</feature>
<keyword evidence="10" id="KW-1185">Reference proteome</keyword>
<dbReference type="PANTHER" id="PTHR21229">
    <property type="entry name" value="LUNG SEVEN TRANSMEMBRANE RECEPTOR"/>
    <property type="match status" value="1"/>
</dbReference>
<evidence type="ECO:0000256" key="7">
    <source>
        <dbReference type="SAM" id="SignalP"/>
    </source>
</evidence>
<proteinExistence type="predicted"/>
<keyword evidence="4 6" id="KW-1133">Transmembrane helix</keyword>
<sequence>METYHCMFLVFCLALHASQGKIYTIDLKNQAKDVIPLSTFGYLPGGSLEVNITSLKLAEHESPTSAFKKVGLRIDKSSSGGRSDFMEGKCPVTEYTSLFNDEPELSRAVLTFIFENETKPTLYLQVCSHNFSDLHFFSNEFNYDSDSASEPIHHNAACVATTTRKQRDVENSLPVALNKDGWFLSTSLYFKIDNENQAGLYEIYLHNCDPNSHIQTGEIHIIEQNDGTYLSAGEIALPTMYGIMAMFIFITAFFWVGVLWKNRSKVFTIHYLMALLMFIKALSITFHAIDYHFIGRDGMQEAWAVIFYIVHL</sequence>
<dbReference type="InterPro" id="IPR009637">
    <property type="entry name" value="GPR107/GPR108-like"/>
</dbReference>
<evidence type="ECO:0000256" key="1">
    <source>
        <dbReference type="ARBA" id="ARBA00004141"/>
    </source>
</evidence>
<evidence type="ECO:0000256" key="3">
    <source>
        <dbReference type="ARBA" id="ARBA00022729"/>
    </source>
</evidence>
<feature type="transmembrane region" description="Helical" evidence="6">
    <location>
        <begin position="267"/>
        <end position="289"/>
    </location>
</feature>
<evidence type="ECO:0000256" key="6">
    <source>
        <dbReference type="SAM" id="Phobius"/>
    </source>
</evidence>
<reference evidence="9 10" key="1">
    <citation type="submission" date="2024-02" db="EMBL/GenBank/DDBJ databases">
        <authorList>
            <person name="Daric V."/>
            <person name="Darras S."/>
        </authorList>
    </citation>
    <scope>NUCLEOTIDE SEQUENCE [LARGE SCALE GENOMIC DNA]</scope>
</reference>
<protein>
    <recommendedName>
        <fullName evidence="8">GOST seven transmembrane domain-containing protein</fullName>
    </recommendedName>
</protein>
<dbReference type="PANTHER" id="PTHR21229:SF2">
    <property type="entry name" value="RE59932P"/>
    <property type="match status" value="1"/>
</dbReference>
<keyword evidence="3 7" id="KW-0732">Signal</keyword>
<keyword evidence="5 6" id="KW-0472">Membrane</keyword>
<feature type="signal peptide" evidence="7">
    <location>
        <begin position="1"/>
        <end position="20"/>
    </location>
</feature>
<evidence type="ECO:0000259" key="8">
    <source>
        <dbReference type="Pfam" id="PF06814"/>
    </source>
</evidence>
<dbReference type="Pfam" id="PF06814">
    <property type="entry name" value="GOST_TM"/>
    <property type="match status" value="1"/>
</dbReference>
<comment type="caution">
    <text evidence="9">The sequence shown here is derived from an EMBL/GenBank/DDBJ whole genome shotgun (WGS) entry which is preliminary data.</text>
</comment>
<comment type="subcellular location">
    <subcellularLocation>
        <location evidence="1">Membrane</location>
        <topology evidence="1">Multi-pass membrane protein</topology>
    </subcellularLocation>
</comment>
<evidence type="ECO:0000313" key="9">
    <source>
        <dbReference type="EMBL" id="CAK8674030.1"/>
    </source>
</evidence>
<accession>A0ABP0F2Y2</accession>
<dbReference type="InterPro" id="IPR053937">
    <property type="entry name" value="GOST_TM"/>
</dbReference>
<dbReference type="Proteomes" id="UP001642483">
    <property type="component" value="Unassembled WGS sequence"/>
</dbReference>
<evidence type="ECO:0000313" key="10">
    <source>
        <dbReference type="Proteomes" id="UP001642483"/>
    </source>
</evidence>
<organism evidence="9 10">
    <name type="scientific">Clavelina lepadiformis</name>
    <name type="common">Light-bulb sea squirt</name>
    <name type="synonym">Ascidia lepadiformis</name>
    <dbReference type="NCBI Taxonomy" id="159417"/>
    <lineage>
        <taxon>Eukaryota</taxon>
        <taxon>Metazoa</taxon>
        <taxon>Chordata</taxon>
        <taxon>Tunicata</taxon>
        <taxon>Ascidiacea</taxon>
        <taxon>Aplousobranchia</taxon>
        <taxon>Clavelinidae</taxon>
        <taxon>Clavelina</taxon>
    </lineage>
</organism>
<name>A0ABP0F2Y2_CLALP</name>
<evidence type="ECO:0000256" key="2">
    <source>
        <dbReference type="ARBA" id="ARBA00022692"/>
    </source>
</evidence>
<evidence type="ECO:0000256" key="4">
    <source>
        <dbReference type="ARBA" id="ARBA00022989"/>
    </source>
</evidence>